<protein>
    <recommendedName>
        <fullName evidence="2">Zn(2)-C6 fungal-type domain-containing protein</fullName>
    </recommendedName>
</protein>
<dbReference type="OrthoDB" id="5213892at2759"/>
<evidence type="ECO:0000259" key="2">
    <source>
        <dbReference type="PROSITE" id="PS50048"/>
    </source>
</evidence>
<dbReference type="AlphaFoldDB" id="A0A6A6PRN7"/>
<dbReference type="GO" id="GO:0000981">
    <property type="term" value="F:DNA-binding transcription factor activity, RNA polymerase II-specific"/>
    <property type="evidence" value="ECO:0007669"/>
    <property type="project" value="InterPro"/>
</dbReference>
<dbReference type="EMBL" id="MU001637">
    <property type="protein sequence ID" value="KAF2482123.1"/>
    <property type="molecule type" value="Genomic_DNA"/>
</dbReference>
<organism evidence="3 4">
    <name type="scientific">Neohortaea acidophila</name>
    <dbReference type="NCBI Taxonomy" id="245834"/>
    <lineage>
        <taxon>Eukaryota</taxon>
        <taxon>Fungi</taxon>
        <taxon>Dikarya</taxon>
        <taxon>Ascomycota</taxon>
        <taxon>Pezizomycotina</taxon>
        <taxon>Dothideomycetes</taxon>
        <taxon>Dothideomycetidae</taxon>
        <taxon>Mycosphaerellales</taxon>
        <taxon>Teratosphaeriaceae</taxon>
        <taxon>Neohortaea</taxon>
    </lineage>
</organism>
<dbReference type="RefSeq" id="XP_033588693.1">
    <property type="nucleotide sequence ID" value="XM_033729882.1"/>
</dbReference>
<dbReference type="PANTHER" id="PTHR37534">
    <property type="entry name" value="TRANSCRIPTIONAL ACTIVATOR PROTEIN UGA3"/>
    <property type="match status" value="1"/>
</dbReference>
<dbReference type="PANTHER" id="PTHR37534:SF20">
    <property type="entry name" value="PRO1A C6 ZINK-FINGER PROTEIN"/>
    <property type="match status" value="1"/>
</dbReference>
<evidence type="ECO:0000313" key="3">
    <source>
        <dbReference type="EMBL" id="KAF2482123.1"/>
    </source>
</evidence>
<dbReference type="CDD" id="cd00067">
    <property type="entry name" value="GAL4"/>
    <property type="match status" value="1"/>
</dbReference>
<sequence>MDAASAKAFRSTAGCWGCKLKRKKCDERHPTCEACTLLEITCHYGPDRPQWLDGGVKQGNMLLSVKREVRQNAPYRLVKRKNEVAPTLPAVNHTEPAATKRTATSPGHRPATCRLAYKDAGAEEGFEQPDTMLLMFYLEHVFSFLFPFYRPLPTDGGKAWVLDMILNRPVLRRAALCQSAYYFAVMNGTSDDVAVGNAVLARMSSRWRVPKKLLFDSPPLSYCSMTLLRARLPKQDRGCMSSIAGSLRARSSAPPICLESVVGCHYLILLQLGDISTLDAWKKRGTEAGSLDVMALVQRATTAIKSSLLTQLMRLGAERGVLNVSLASILLSPSLNAVGQSRVTYVE</sequence>
<gene>
    <name evidence="3" type="ORF">BDY17DRAFT_177901</name>
</gene>
<dbReference type="SMART" id="SM00066">
    <property type="entry name" value="GAL4"/>
    <property type="match status" value="1"/>
</dbReference>
<keyword evidence="1" id="KW-0539">Nucleus</keyword>
<dbReference type="GeneID" id="54470884"/>
<dbReference type="PROSITE" id="PS00463">
    <property type="entry name" value="ZN2_CY6_FUNGAL_1"/>
    <property type="match status" value="1"/>
</dbReference>
<dbReference type="Gene3D" id="4.10.240.10">
    <property type="entry name" value="Zn(2)-C6 fungal-type DNA-binding domain"/>
    <property type="match status" value="1"/>
</dbReference>
<dbReference type="Pfam" id="PF00172">
    <property type="entry name" value="Zn_clus"/>
    <property type="match status" value="1"/>
</dbReference>
<feature type="domain" description="Zn(2)-C6 fungal-type" evidence="2">
    <location>
        <begin position="14"/>
        <end position="44"/>
    </location>
</feature>
<proteinExistence type="predicted"/>
<dbReference type="Proteomes" id="UP000799767">
    <property type="component" value="Unassembled WGS sequence"/>
</dbReference>
<dbReference type="InterPro" id="IPR001138">
    <property type="entry name" value="Zn2Cys6_DnaBD"/>
</dbReference>
<dbReference type="PROSITE" id="PS50048">
    <property type="entry name" value="ZN2_CY6_FUNGAL_2"/>
    <property type="match status" value="1"/>
</dbReference>
<dbReference type="SUPFAM" id="SSF57701">
    <property type="entry name" value="Zn2/Cys6 DNA-binding domain"/>
    <property type="match status" value="1"/>
</dbReference>
<accession>A0A6A6PRN7</accession>
<dbReference type="GO" id="GO:0008270">
    <property type="term" value="F:zinc ion binding"/>
    <property type="evidence" value="ECO:0007669"/>
    <property type="project" value="InterPro"/>
</dbReference>
<evidence type="ECO:0000256" key="1">
    <source>
        <dbReference type="ARBA" id="ARBA00023242"/>
    </source>
</evidence>
<reference evidence="3" key="1">
    <citation type="journal article" date="2020" name="Stud. Mycol.">
        <title>101 Dothideomycetes genomes: a test case for predicting lifestyles and emergence of pathogens.</title>
        <authorList>
            <person name="Haridas S."/>
            <person name="Albert R."/>
            <person name="Binder M."/>
            <person name="Bloem J."/>
            <person name="Labutti K."/>
            <person name="Salamov A."/>
            <person name="Andreopoulos B."/>
            <person name="Baker S."/>
            <person name="Barry K."/>
            <person name="Bills G."/>
            <person name="Bluhm B."/>
            <person name="Cannon C."/>
            <person name="Castanera R."/>
            <person name="Culley D."/>
            <person name="Daum C."/>
            <person name="Ezra D."/>
            <person name="Gonzalez J."/>
            <person name="Henrissat B."/>
            <person name="Kuo A."/>
            <person name="Liang C."/>
            <person name="Lipzen A."/>
            <person name="Lutzoni F."/>
            <person name="Magnuson J."/>
            <person name="Mondo S."/>
            <person name="Nolan M."/>
            <person name="Ohm R."/>
            <person name="Pangilinan J."/>
            <person name="Park H.-J."/>
            <person name="Ramirez L."/>
            <person name="Alfaro M."/>
            <person name="Sun H."/>
            <person name="Tritt A."/>
            <person name="Yoshinaga Y."/>
            <person name="Zwiers L.-H."/>
            <person name="Turgeon B."/>
            <person name="Goodwin S."/>
            <person name="Spatafora J."/>
            <person name="Crous P."/>
            <person name="Grigoriev I."/>
        </authorList>
    </citation>
    <scope>NUCLEOTIDE SEQUENCE</scope>
    <source>
        <strain evidence="3">CBS 113389</strain>
    </source>
</reference>
<keyword evidence="4" id="KW-1185">Reference proteome</keyword>
<name>A0A6A6PRN7_9PEZI</name>
<dbReference type="InterPro" id="IPR036864">
    <property type="entry name" value="Zn2-C6_fun-type_DNA-bd_sf"/>
</dbReference>
<evidence type="ECO:0000313" key="4">
    <source>
        <dbReference type="Proteomes" id="UP000799767"/>
    </source>
</evidence>